<dbReference type="AlphaFoldDB" id="A0A7Y8Y2J8"/>
<reference evidence="2 3" key="1">
    <citation type="submission" date="2020-07" db="EMBL/GenBank/DDBJ databases">
        <authorList>
            <person name="Sun Q."/>
        </authorList>
    </citation>
    <scope>NUCLEOTIDE SEQUENCE [LARGE SCALE GENOMIC DNA]</scope>
    <source>
        <strain evidence="2 3">MAH-1</strain>
    </source>
</reference>
<evidence type="ECO:0000313" key="2">
    <source>
        <dbReference type="EMBL" id="NYA71429.1"/>
    </source>
</evidence>
<gene>
    <name evidence="2" type="ORF">HZF10_10885</name>
</gene>
<evidence type="ECO:0000313" key="3">
    <source>
        <dbReference type="Proteomes" id="UP000535020"/>
    </source>
</evidence>
<keyword evidence="1" id="KW-0812">Transmembrane</keyword>
<keyword evidence="1" id="KW-0472">Membrane</keyword>
<feature type="transmembrane region" description="Helical" evidence="1">
    <location>
        <begin position="56"/>
        <end position="81"/>
    </location>
</feature>
<organism evidence="2 3">
    <name type="scientific">Flavobacterium agri</name>
    <dbReference type="NCBI Taxonomy" id="2743471"/>
    <lineage>
        <taxon>Bacteria</taxon>
        <taxon>Pseudomonadati</taxon>
        <taxon>Bacteroidota</taxon>
        <taxon>Flavobacteriia</taxon>
        <taxon>Flavobacteriales</taxon>
        <taxon>Flavobacteriaceae</taxon>
        <taxon>Flavobacterium</taxon>
    </lineage>
</organism>
<sequence length="142" mass="16170">MFSRKSKIHSMITGTCPKCHEENMYVNKNPYNILETMKMHEHCENCGFQYKIEPNFFFGAMYVSYALSVAVGVGTFVVSHFGFGLDLLKSFAAIFVVLIGLMPVISRLSRNIYINMFVSYDESLAKKKPIKNHEINPLQANS</sequence>
<keyword evidence="1" id="KW-1133">Transmembrane helix</keyword>
<dbReference type="Proteomes" id="UP000535020">
    <property type="component" value="Unassembled WGS sequence"/>
</dbReference>
<proteinExistence type="predicted"/>
<feature type="transmembrane region" description="Helical" evidence="1">
    <location>
        <begin position="87"/>
        <end position="106"/>
    </location>
</feature>
<evidence type="ECO:0000256" key="1">
    <source>
        <dbReference type="SAM" id="Phobius"/>
    </source>
</evidence>
<name>A0A7Y8Y2J8_9FLAO</name>
<dbReference type="Pfam" id="PF06170">
    <property type="entry name" value="DUF983"/>
    <property type="match status" value="1"/>
</dbReference>
<keyword evidence="3" id="KW-1185">Reference proteome</keyword>
<comment type="caution">
    <text evidence="2">The sequence shown here is derived from an EMBL/GenBank/DDBJ whole genome shotgun (WGS) entry which is preliminary data.</text>
</comment>
<accession>A0A7Y8Y2J8</accession>
<dbReference type="InterPro" id="IPR009325">
    <property type="entry name" value="DUF983"/>
</dbReference>
<dbReference type="EMBL" id="JACBJI010000004">
    <property type="protein sequence ID" value="NYA71429.1"/>
    <property type="molecule type" value="Genomic_DNA"/>
</dbReference>
<protein>
    <submittedName>
        <fullName evidence="2">DUF983 domain-containing protein</fullName>
    </submittedName>
</protein>